<keyword evidence="2" id="KW-0090">Biological rhythms</keyword>
<keyword evidence="6" id="KW-1185">Reference proteome</keyword>
<reference evidence="5" key="1">
    <citation type="submission" date="2021-12" db="EMBL/GenBank/DDBJ databases">
        <authorList>
            <person name="Martin H S."/>
        </authorList>
    </citation>
    <scope>NUCLEOTIDE SEQUENCE</scope>
</reference>
<dbReference type="Pfam" id="PF06585">
    <property type="entry name" value="JHBP"/>
    <property type="match status" value="1"/>
</dbReference>
<dbReference type="InterPro" id="IPR010562">
    <property type="entry name" value="Haemolymph_juvenile_hormone-bd"/>
</dbReference>
<evidence type="ECO:0000256" key="3">
    <source>
        <dbReference type="ARBA" id="ARBA00060902"/>
    </source>
</evidence>
<organism evidence="5 6">
    <name type="scientific">Brenthis ino</name>
    <name type="common">lesser marbled fritillary</name>
    <dbReference type="NCBI Taxonomy" id="405034"/>
    <lineage>
        <taxon>Eukaryota</taxon>
        <taxon>Metazoa</taxon>
        <taxon>Ecdysozoa</taxon>
        <taxon>Arthropoda</taxon>
        <taxon>Hexapoda</taxon>
        <taxon>Insecta</taxon>
        <taxon>Pterygota</taxon>
        <taxon>Neoptera</taxon>
        <taxon>Endopterygota</taxon>
        <taxon>Lepidoptera</taxon>
        <taxon>Glossata</taxon>
        <taxon>Ditrysia</taxon>
        <taxon>Papilionoidea</taxon>
        <taxon>Nymphalidae</taxon>
        <taxon>Heliconiinae</taxon>
        <taxon>Argynnini</taxon>
        <taxon>Brenthis</taxon>
    </lineage>
</organism>
<keyword evidence="1 4" id="KW-0732">Signal</keyword>
<dbReference type="GO" id="GO:0007623">
    <property type="term" value="P:circadian rhythm"/>
    <property type="evidence" value="ECO:0007669"/>
    <property type="project" value="UniProtKB-ARBA"/>
</dbReference>
<accession>A0A8J9VDP7</accession>
<dbReference type="Proteomes" id="UP000838878">
    <property type="component" value="Chromosome 14"/>
</dbReference>
<dbReference type="FunFam" id="3.15.10.30:FF:000001">
    <property type="entry name" value="Takeout-like protein 1"/>
    <property type="match status" value="1"/>
</dbReference>
<dbReference type="AlphaFoldDB" id="A0A8J9VDP7"/>
<dbReference type="Gene3D" id="3.15.10.30">
    <property type="entry name" value="Haemolymph juvenile hormone binding protein"/>
    <property type="match status" value="1"/>
</dbReference>
<dbReference type="OrthoDB" id="6852572at2759"/>
<comment type="similarity">
    <text evidence="3">Belongs to the TO family.</text>
</comment>
<dbReference type="InterPro" id="IPR038606">
    <property type="entry name" value="To_sf"/>
</dbReference>
<name>A0A8J9VDP7_9NEOP</name>
<feature type="chain" id="PRO_5035430390" evidence="4">
    <location>
        <begin position="19"/>
        <end position="238"/>
    </location>
</feature>
<proteinExistence type="inferred from homology"/>
<evidence type="ECO:0000256" key="1">
    <source>
        <dbReference type="ARBA" id="ARBA00022729"/>
    </source>
</evidence>
<gene>
    <name evidence="5" type="ORF">BINO364_LOCUS6194</name>
</gene>
<evidence type="ECO:0000313" key="5">
    <source>
        <dbReference type="EMBL" id="CAH0719903.1"/>
    </source>
</evidence>
<evidence type="ECO:0000313" key="6">
    <source>
        <dbReference type="Proteomes" id="UP000838878"/>
    </source>
</evidence>
<dbReference type="PANTHER" id="PTHR11008:SF32">
    <property type="entry name" value="CIRCADIAN CLOCK-CONTROLLED PROTEIN DAYWAKE-RELATED"/>
    <property type="match status" value="1"/>
</dbReference>
<feature type="signal peptide" evidence="4">
    <location>
        <begin position="1"/>
        <end position="18"/>
    </location>
</feature>
<dbReference type="PANTHER" id="PTHR11008">
    <property type="entry name" value="PROTEIN TAKEOUT-LIKE PROTEIN"/>
    <property type="match status" value="1"/>
</dbReference>
<sequence>MFLLTLLAVVCLSSKALSNSLFTPCKTNDKACIDKSVSAVIPQILSGIPSLGVESSDPLFIEKIEGNLSILKYKFFNTTIVGYKTCVVKDLRVNPELTNLHYDLHCPHLKMTGQYEMDGRLIVLPVQGKGDYGLITGNYMVTVDSEMKTVQGNDGKNHLSIKNFKLICQPLSANHYDFKNLFNGRKDLSDAVHNFAHQSWKEVSELVQEPTWYAALKKIHSHVNKFLKSVPLDEMVKS</sequence>
<evidence type="ECO:0000256" key="2">
    <source>
        <dbReference type="ARBA" id="ARBA00023108"/>
    </source>
</evidence>
<feature type="non-terminal residue" evidence="5">
    <location>
        <position position="238"/>
    </location>
</feature>
<dbReference type="GO" id="GO:0005615">
    <property type="term" value="C:extracellular space"/>
    <property type="evidence" value="ECO:0007669"/>
    <property type="project" value="TreeGrafter"/>
</dbReference>
<dbReference type="EMBL" id="OV170234">
    <property type="protein sequence ID" value="CAH0719903.1"/>
    <property type="molecule type" value="Genomic_DNA"/>
</dbReference>
<evidence type="ECO:0000256" key="4">
    <source>
        <dbReference type="SAM" id="SignalP"/>
    </source>
</evidence>
<protein>
    <submittedName>
        <fullName evidence="5">Uncharacterized protein</fullName>
    </submittedName>
</protein>
<dbReference type="SMART" id="SM00700">
    <property type="entry name" value="JHBP"/>
    <property type="match status" value="1"/>
</dbReference>